<feature type="compositionally biased region" description="Low complexity" evidence="1">
    <location>
        <begin position="14"/>
        <end position="24"/>
    </location>
</feature>
<feature type="region of interest" description="Disordered" evidence="1">
    <location>
        <begin position="1"/>
        <end position="24"/>
    </location>
</feature>
<dbReference type="SUPFAM" id="SSF56300">
    <property type="entry name" value="Metallo-dependent phosphatases"/>
    <property type="match status" value="1"/>
</dbReference>
<evidence type="ECO:0000313" key="4">
    <source>
        <dbReference type="EMBL" id="ROP45693.1"/>
    </source>
</evidence>
<feature type="compositionally biased region" description="Basic and acidic residues" evidence="1">
    <location>
        <begin position="1"/>
        <end position="13"/>
    </location>
</feature>
<dbReference type="Proteomes" id="UP000276232">
    <property type="component" value="Unassembled WGS sequence"/>
</dbReference>
<dbReference type="Pfam" id="PF16655">
    <property type="entry name" value="PhoD_N"/>
    <property type="match status" value="1"/>
</dbReference>
<keyword evidence="5" id="KW-1185">Reference proteome</keyword>
<name>A0A3N1HT46_9ACTN</name>
<dbReference type="InterPro" id="IPR052900">
    <property type="entry name" value="Phospholipid_Metab_Enz"/>
</dbReference>
<gene>
    <name evidence="4" type="ORF">EDC03_0298</name>
</gene>
<feature type="domain" description="PhoD-like phosphatase metallophosphatase" evidence="2">
    <location>
        <begin position="163"/>
        <end position="516"/>
    </location>
</feature>
<evidence type="ECO:0000256" key="1">
    <source>
        <dbReference type="SAM" id="MobiDB-lite"/>
    </source>
</evidence>
<dbReference type="InterPro" id="IPR029052">
    <property type="entry name" value="Metallo-depent_PP-like"/>
</dbReference>
<dbReference type="InterPro" id="IPR018946">
    <property type="entry name" value="PhoD-like_MPP"/>
</dbReference>
<evidence type="ECO:0000259" key="2">
    <source>
        <dbReference type="Pfam" id="PF09423"/>
    </source>
</evidence>
<sequence length="536" mass="57990">MTRRDAGPARDAARSTGRAPAGPRRRAVLGAGLALGGLAVAPASAARPGSPALVRRGRPGLSLGVASGDVTRTTAVLWGRADAPGRLVAEVREPGRGGGWRRVPGPVVGTGTDLTGTVRLDGLRSGETYEYRLLVETADGPGEAASGRLTTAPRARRDVSFVWTGDTAGQGWGRHVDLGMPGFAAMHATEPDFVVHSGDTVYADGPIAPEVLLPDGTTWRNVVEDGVERRAQSLDEFRGRHRYNRGDAHVRALTAGAPLYAQWDDHEVTNNWYPGELLPADVYDRERRADVLARWGRQAFVEYHPFDGRRRDAEGKVYGSFSRGPHLDLFQLDMRTYRGANSPNVQPAAGPATRFLGQEQADWLVRETRRSRATWKVVLADMPLGVVVPDGSGFEAAANGDDGPPLGRELELADLLRRLRRARVTGLVWLTADVHWTAAHHYDPARAAFTDFDPFWEFVSGPIHAGAFPVGELDGTFGPRRVFAAGPSSANESPLGRNQYFGHVAVEGRTGTMTVTLRSTRGDVVHTEVLEPPVRR</sequence>
<dbReference type="RefSeq" id="WP_123378415.1">
    <property type="nucleotide sequence ID" value="NZ_RJKN01000001.1"/>
</dbReference>
<evidence type="ECO:0000259" key="3">
    <source>
        <dbReference type="Pfam" id="PF16655"/>
    </source>
</evidence>
<dbReference type="PANTHER" id="PTHR43606:SF1">
    <property type="entry name" value="PHOD-LIKE PHOSPHATASE METALLOPHOSPHATASE DOMAIN-CONTAINING PROTEIN"/>
    <property type="match status" value="1"/>
</dbReference>
<dbReference type="Gene3D" id="3.60.21.70">
    <property type="entry name" value="PhoD-like phosphatase"/>
    <property type="match status" value="1"/>
</dbReference>
<reference evidence="4 5" key="1">
    <citation type="journal article" date="2015" name="Stand. Genomic Sci.">
        <title>Genomic Encyclopedia of Bacterial and Archaeal Type Strains, Phase III: the genomes of soil and plant-associated and newly described type strains.</title>
        <authorList>
            <person name="Whitman W.B."/>
            <person name="Woyke T."/>
            <person name="Klenk H.P."/>
            <person name="Zhou Y."/>
            <person name="Lilburn T.G."/>
            <person name="Beck B.J."/>
            <person name="De Vos P."/>
            <person name="Vandamme P."/>
            <person name="Eisen J.A."/>
            <person name="Garrity G."/>
            <person name="Hugenholtz P."/>
            <person name="Kyrpides N.C."/>
        </authorList>
    </citation>
    <scope>NUCLEOTIDE SEQUENCE [LARGE SCALE GENOMIC DNA]</scope>
    <source>
        <strain evidence="4 5">CECT 7306</strain>
    </source>
</reference>
<dbReference type="Gene3D" id="2.60.40.380">
    <property type="entry name" value="Purple acid phosphatase-like, N-terminal"/>
    <property type="match status" value="1"/>
</dbReference>
<dbReference type="InterPro" id="IPR003961">
    <property type="entry name" value="FN3_dom"/>
</dbReference>
<dbReference type="InterPro" id="IPR032093">
    <property type="entry name" value="PhoD_N"/>
</dbReference>
<dbReference type="EMBL" id="RJKN01000001">
    <property type="protein sequence ID" value="ROP45693.1"/>
    <property type="molecule type" value="Genomic_DNA"/>
</dbReference>
<organism evidence="4 5">
    <name type="scientific">Pseudokineococcus lusitanus</name>
    <dbReference type="NCBI Taxonomy" id="763993"/>
    <lineage>
        <taxon>Bacteria</taxon>
        <taxon>Bacillati</taxon>
        <taxon>Actinomycetota</taxon>
        <taxon>Actinomycetes</taxon>
        <taxon>Kineosporiales</taxon>
        <taxon>Kineosporiaceae</taxon>
        <taxon>Pseudokineococcus</taxon>
    </lineage>
</organism>
<dbReference type="OrthoDB" id="3497025at2"/>
<dbReference type="InParanoid" id="A0A3N1HT46"/>
<protein>
    <submittedName>
        <fullName evidence="4">Alkaline phosphatase D</fullName>
    </submittedName>
</protein>
<dbReference type="CDD" id="cd00063">
    <property type="entry name" value="FN3"/>
    <property type="match status" value="1"/>
</dbReference>
<dbReference type="Pfam" id="PF09423">
    <property type="entry name" value="PhoD"/>
    <property type="match status" value="1"/>
</dbReference>
<evidence type="ECO:0000313" key="5">
    <source>
        <dbReference type="Proteomes" id="UP000276232"/>
    </source>
</evidence>
<dbReference type="AlphaFoldDB" id="A0A3N1HT46"/>
<feature type="domain" description="Phospholipase D N-terminal" evidence="3">
    <location>
        <begin position="63"/>
        <end position="140"/>
    </location>
</feature>
<comment type="caution">
    <text evidence="4">The sequence shown here is derived from an EMBL/GenBank/DDBJ whole genome shotgun (WGS) entry which is preliminary data.</text>
</comment>
<dbReference type="PROSITE" id="PS51318">
    <property type="entry name" value="TAT"/>
    <property type="match status" value="1"/>
</dbReference>
<dbReference type="InterPro" id="IPR038607">
    <property type="entry name" value="PhoD-like_sf"/>
</dbReference>
<proteinExistence type="predicted"/>
<accession>A0A3N1HT46</accession>
<dbReference type="PANTHER" id="PTHR43606">
    <property type="entry name" value="PHOSPHATASE, PUTATIVE (AFU_ORTHOLOGUE AFUA_6G08710)-RELATED"/>
    <property type="match status" value="1"/>
</dbReference>
<dbReference type="InterPro" id="IPR006311">
    <property type="entry name" value="TAT_signal"/>
</dbReference>